<dbReference type="RefSeq" id="WP_150763317.1">
    <property type="nucleotide sequence ID" value="NZ_CABVHW010000002.1"/>
</dbReference>
<reference evidence="1 2" key="1">
    <citation type="submission" date="2019-09" db="EMBL/GenBank/DDBJ databases">
        <authorList>
            <person name="Chandra G."/>
            <person name="Truman W A."/>
        </authorList>
    </citation>
    <scope>NUCLEOTIDE SEQUENCE [LARGE SCALE GENOMIC DNA]</scope>
    <source>
        <strain evidence="1">PS710</strain>
    </source>
</reference>
<dbReference type="EMBL" id="CABVHW010000002">
    <property type="protein sequence ID" value="VVN77366.1"/>
    <property type="molecule type" value="Genomic_DNA"/>
</dbReference>
<proteinExistence type="predicted"/>
<dbReference type="SUPFAM" id="SSF160424">
    <property type="entry name" value="BH3703-like"/>
    <property type="match status" value="1"/>
</dbReference>
<dbReference type="Proteomes" id="UP000381093">
    <property type="component" value="Unassembled WGS sequence"/>
</dbReference>
<dbReference type="AlphaFoldDB" id="A0A5E7AEG9"/>
<sequence length="105" mass="12113">MSIEQQVEVLNALTQIMHDSACGQYEEMYCEFEYEVYDGGWSVCSKYSFVRDGLTISEILDDPEDRASSFVHKLHELMKSHTGGDWKKFVLSIDPRGKANTKFTY</sequence>
<evidence type="ECO:0000313" key="2">
    <source>
        <dbReference type="Proteomes" id="UP000381093"/>
    </source>
</evidence>
<dbReference type="InterPro" id="IPR036170">
    <property type="entry name" value="YezG-like_sf"/>
</dbReference>
<evidence type="ECO:0000313" key="1">
    <source>
        <dbReference type="EMBL" id="VVN77366.1"/>
    </source>
</evidence>
<name>A0A5E7AEG9_PSEFL</name>
<accession>A0A5E7AEG9</accession>
<gene>
    <name evidence="1" type="ORF">PS710_00824</name>
</gene>
<protein>
    <submittedName>
        <fullName evidence="1">Uncharacterized protein</fullName>
    </submittedName>
</protein>
<organism evidence="1 2">
    <name type="scientific">Pseudomonas fluorescens</name>
    <dbReference type="NCBI Taxonomy" id="294"/>
    <lineage>
        <taxon>Bacteria</taxon>
        <taxon>Pseudomonadati</taxon>
        <taxon>Pseudomonadota</taxon>
        <taxon>Gammaproteobacteria</taxon>
        <taxon>Pseudomonadales</taxon>
        <taxon>Pseudomonadaceae</taxon>
        <taxon>Pseudomonas</taxon>
    </lineage>
</organism>